<keyword evidence="2 4" id="KW-0863">Zinc-finger</keyword>
<dbReference type="AlphaFoldDB" id="A0A371DGK8"/>
<keyword evidence="3" id="KW-0862">Zinc</keyword>
<organism evidence="6 7">
    <name type="scientific">Lentinus brumalis</name>
    <dbReference type="NCBI Taxonomy" id="2498619"/>
    <lineage>
        <taxon>Eukaryota</taxon>
        <taxon>Fungi</taxon>
        <taxon>Dikarya</taxon>
        <taxon>Basidiomycota</taxon>
        <taxon>Agaricomycotina</taxon>
        <taxon>Agaricomycetes</taxon>
        <taxon>Polyporales</taxon>
        <taxon>Polyporaceae</taxon>
        <taxon>Lentinus</taxon>
    </lineage>
</organism>
<sequence length="221" mass="25184">MDFTRPGFPSMQTLMRTLERGDLPGQGPLQDWEDINKMNVDAHIYGGNGQHAHVRMHLPRDENYEEARMTMLCMFTDLKHSKPWTCEFCNEPARETQMQTVPYVFFPICRLPVYMHHVCNMDKPACQAALKAAHDRINRAHRGIMGPHPPPIAKPPGEVYPLSASCANCKTEESANVDDMKRCGGCKVTRYCSAKCQKEDWPRHKFACKATKSAEFDGWPN</sequence>
<dbReference type="EMBL" id="KZ857393">
    <property type="protein sequence ID" value="RDX51670.1"/>
    <property type="molecule type" value="Genomic_DNA"/>
</dbReference>
<feature type="domain" description="MYND-type" evidence="5">
    <location>
        <begin position="166"/>
        <end position="208"/>
    </location>
</feature>
<dbReference type="Gene3D" id="6.10.140.2220">
    <property type="match status" value="1"/>
</dbReference>
<name>A0A371DGK8_9APHY</name>
<gene>
    <name evidence="6" type="ORF">OH76DRAFT_1401085</name>
</gene>
<keyword evidence="7" id="KW-1185">Reference proteome</keyword>
<dbReference type="Proteomes" id="UP000256964">
    <property type="component" value="Unassembled WGS sequence"/>
</dbReference>
<evidence type="ECO:0000256" key="2">
    <source>
        <dbReference type="ARBA" id="ARBA00022771"/>
    </source>
</evidence>
<evidence type="ECO:0000313" key="7">
    <source>
        <dbReference type="Proteomes" id="UP000256964"/>
    </source>
</evidence>
<evidence type="ECO:0000256" key="1">
    <source>
        <dbReference type="ARBA" id="ARBA00022723"/>
    </source>
</evidence>
<dbReference type="PROSITE" id="PS50865">
    <property type="entry name" value="ZF_MYND_2"/>
    <property type="match status" value="1"/>
</dbReference>
<dbReference type="Pfam" id="PF01753">
    <property type="entry name" value="zf-MYND"/>
    <property type="match status" value="1"/>
</dbReference>
<dbReference type="PROSITE" id="PS01360">
    <property type="entry name" value="ZF_MYND_1"/>
    <property type="match status" value="1"/>
</dbReference>
<dbReference type="GO" id="GO:0008270">
    <property type="term" value="F:zinc ion binding"/>
    <property type="evidence" value="ECO:0007669"/>
    <property type="project" value="UniProtKB-KW"/>
</dbReference>
<evidence type="ECO:0000256" key="3">
    <source>
        <dbReference type="ARBA" id="ARBA00022833"/>
    </source>
</evidence>
<protein>
    <recommendedName>
        <fullName evidence="5">MYND-type domain-containing protein</fullName>
    </recommendedName>
</protein>
<dbReference type="InterPro" id="IPR002893">
    <property type="entry name" value="Znf_MYND"/>
</dbReference>
<proteinExistence type="predicted"/>
<evidence type="ECO:0000259" key="5">
    <source>
        <dbReference type="PROSITE" id="PS50865"/>
    </source>
</evidence>
<dbReference type="OrthoDB" id="9922773at2759"/>
<evidence type="ECO:0000313" key="6">
    <source>
        <dbReference type="EMBL" id="RDX51670.1"/>
    </source>
</evidence>
<keyword evidence="1" id="KW-0479">Metal-binding</keyword>
<evidence type="ECO:0000256" key="4">
    <source>
        <dbReference type="PROSITE-ProRule" id="PRU00134"/>
    </source>
</evidence>
<dbReference type="STRING" id="139420.A0A371DGK8"/>
<accession>A0A371DGK8</accession>
<reference evidence="6 7" key="1">
    <citation type="journal article" date="2018" name="Biotechnol. Biofuels">
        <title>Integrative visual omics of the white-rot fungus Polyporus brumalis exposes the biotechnological potential of its oxidative enzymes for delignifying raw plant biomass.</title>
        <authorList>
            <person name="Miyauchi S."/>
            <person name="Rancon A."/>
            <person name="Drula E."/>
            <person name="Hage H."/>
            <person name="Chaduli D."/>
            <person name="Favel A."/>
            <person name="Grisel S."/>
            <person name="Henrissat B."/>
            <person name="Herpoel-Gimbert I."/>
            <person name="Ruiz-Duenas F.J."/>
            <person name="Chevret D."/>
            <person name="Hainaut M."/>
            <person name="Lin J."/>
            <person name="Wang M."/>
            <person name="Pangilinan J."/>
            <person name="Lipzen A."/>
            <person name="Lesage-Meessen L."/>
            <person name="Navarro D."/>
            <person name="Riley R."/>
            <person name="Grigoriev I.V."/>
            <person name="Zhou S."/>
            <person name="Raouche S."/>
            <person name="Rosso M.N."/>
        </authorList>
    </citation>
    <scope>NUCLEOTIDE SEQUENCE [LARGE SCALE GENOMIC DNA]</scope>
    <source>
        <strain evidence="6 7">BRFM 1820</strain>
    </source>
</reference>
<dbReference type="SUPFAM" id="SSF144232">
    <property type="entry name" value="HIT/MYND zinc finger-like"/>
    <property type="match status" value="1"/>
</dbReference>